<keyword evidence="1" id="KW-0472">Membrane</keyword>
<protein>
    <submittedName>
        <fullName evidence="2">Uncharacterized protein</fullName>
    </submittedName>
</protein>
<evidence type="ECO:0000313" key="3">
    <source>
        <dbReference type="Proteomes" id="UP000030101"/>
    </source>
</evidence>
<evidence type="ECO:0000313" key="2">
    <source>
        <dbReference type="EMBL" id="KGN91959.1"/>
    </source>
</evidence>
<gene>
    <name evidence="2" type="ORF">HQ43_07860</name>
</gene>
<keyword evidence="3" id="KW-1185">Reference proteome</keyword>
<dbReference type="EMBL" id="JQZV01000013">
    <property type="protein sequence ID" value="KGN91959.1"/>
    <property type="molecule type" value="Genomic_DNA"/>
</dbReference>
<comment type="caution">
    <text evidence="2">The sequence shown here is derived from an EMBL/GenBank/DDBJ whole genome shotgun (WGS) entry which is preliminary data.</text>
</comment>
<feature type="transmembrane region" description="Helical" evidence="1">
    <location>
        <begin position="6"/>
        <end position="29"/>
    </location>
</feature>
<keyword evidence="1" id="KW-0812">Transmembrane</keyword>
<sequence length="106" mass="11987">MENKKAKIAFFTLFGVILPLGAVWAPFLVKTTEHSDRKFRMRLVSVEIIVAIVALSLSTAEWIKQIERIMNGAGEIETQKLSVMLLYPLLVLCIGLGVGFYRLYKK</sequence>
<dbReference type="Proteomes" id="UP000030101">
    <property type="component" value="Unassembled WGS sequence"/>
</dbReference>
<organism evidence="2 3">
    <name type="scientific">Porphyromonas canoris</name>
    <dbReference type="NCBI Taxonomy" id="36875"/>
    <lineage>
        <taxon>Bacteria</taxon>
        <taxon>Pseudomonadati</taxon>
        <taxon>Bacteroidota</taxon>
        <taxon>Bacteroidia</taxon>
        <taxon>Bacteroidales</taxon>
        <taxon>Porphyromonadaceae</taxon>
        <taxon>Porphyromonas</taxon>
    </lineage>
</organism>
<proteinExistence type="predicted"/>
<accession>A0ABR4XJU0</accession>
<feature type="transmembrane region" description="Helical" evidence="1">
    <location>
        <begin position="41"/>
        <end position="63"/>
    </location>
</feature>
<feature type="transmembrane region" description="Helical" evidence="1">
    <location>
        <begin position="83"/>
        <end position="104"/>
    </location>
</feature>
<evidence type="ECO:0000256" key="1">
    <source>
        <dbReference type="SAM" id="Phobius"/>
    </source>
</evidence>
<keyword evidence="1" id="KW-1133">Transmembrane helix</keyword>
<name>A0ABR4XJU0_9PORP</name>
<reference evidence="2 3" key="1">
    <citation type="submission" date="2014-08" db="EMBL/GenBank/DDBJ databases">
        <title>Porphyromonas canoris strain:OH2762 Genome sequencing.</title>
        <authorList>
            <person name="Wallis C."/>
            <person name="Deusch O."/>
            <person name="O'Flynn C."/>
            <person name="Davis I."/>
            <person name="Jospin G."/>
            <person name="Darling A.E."/>
            <person name="Coil D.A."/>
            <person name="Alexiev A."/>
            <person name="Horsfall A."/>
            <person name="Kirkwood N."/>
            <person name="Harris S."/>
            <person name="Eisen J.A."/>
        </authorList>
    </citation>
    <scope>NUCLEOTIDE SEQUENCE [LARGE SCALE GENOMIC DNA]</scope>
    <source>
        <strain evidence="3">COT-108 OH2762</strain>
    </source>
</reference>